<sequence>MHTPKKIKHLLQTLIYSQNETSETEILMGNVCNMDIKKHILLGSTFEMPQTWSYE</sequence>
<proteinExistence type="predicted"/>
<accession>A0A0B6XXL8</accession>
<dbReference type="EMBL" id="HACG01001738">
    <property type="protein sequence ID" value="CEK48603.1"/>
    <property type="molecule type" value="Transcribed_RNA"/>
</dbReference>
<dbReference type="AlphaFoldDB" id="A0A0B6XXL8"/>
<evidence type="ECO:0000313" key="1">
    <source>
        <dbReference type="EMBL" id="CEK48603.1"/>
    </source>
</evidence>
<reference evidence="1" key="1">
    <citation type="submission" date="2014-12" db="EMBL/GenBank/DDBJ databases">
        <title>Insight into the proteome of Arion vulgaris.</title>
        <authorList>
            <person name="Aradska J."/>
            <person name="Bulat T."/>
            <person name="Smidak R."/>
            <person name="Sarate P."/>
            <person name="Gangsoo J."/>
            <person name="Sialana F."/>
            <person name="Bilban M."/>
            <person name="Lubec G."/>
        </authorList>
    </citation>
    <scope>NUCLEOTIDE SEQUENCE</scope>
    <source>
        <tissue evidence="1">Skin</tissue>
    </source>
</reference>
<organism evidence="1">
    <name type="scientific">Arion vulgaris</name>
    <dbReference type="NCBI Taxonomy" id="1028688"/>
    <lineage>
        <taxon>Eukaryota</taxon>
        <taxon>Metazoa</taxon>
        <taxon>Spiralia</taxon>
        <taxon>Lophotrochozoa</taxon>
        <taxon>Mollusca</taxon>
        <taxon>Gastropoda</taxon>
        <taxon>Heterobranchia</taxon>
        <taxon>Euthyneura</taxon>
        <taxon>Panpulmonata</taxon>
        <taxon>Eupulmonata</taxon>
        <taxon>Stylommatophora</taxon>
        <taxon>Helicina</taxon>
        <taxon>Arionoidea</taxon>
        <taxon>Arionidae</taxon>
        <taxon>Arion</taxon>
    </lineage>
</organism>
<protein>
    <submittedName>
        <fullName evidence="1">Uncharacterized protein</fullName>
    </submittedName>
</protein>
<gene>
    <name evidence="1" type="primary">ORF4593</name>
</gene>
<name>A0A0B6XXL8_9EUPU</name>